<evidence type="ECO:0000313" key="3">
    <source>
        <dbReference type="EMBL" id="ROT43256.1"/>
    </source>
</evidence>
<feature type="compositionally biased region" description="Pro residues" evidence="1">
    <location>
        <begin position="116"/>
        <end position="144"/>
    </location>
</feature>
<dbReference type="GeneID" id="39581760"/>
<dbReference type="Proteomes" id="UP000272025">
    <property type="component" value="Unassembled WGS sequence"/>
</dbReference>
<evidence type="ECO:0000313" key="4">
    <source>
        <dbReference type="Proteomes" id="UP000272025"/>
    </source>
</evidence>
<gene>
    <name evidence="3" type="ORF">SODALDRAFT_34706</name>
</gene>
<dbReference type="EMBL" id="ML119051">
    <property type="protein sequence ID" value="ROT43256.1"/>
    <property type="molecule type" value="Genomic_DNA"/>
</dbReference>
<sequence length="679" mass="73735">MAATTTIRNPSQKATRPVVHLVNTALEPDPSRPRSVHYNKASNPWDQSPLSSETSFETDTDHTDQDDASHRDGSGTDKPRPSNMPSQQDTPVGANISAPLASPSRPASFKRLQYVHPPPPPPPPPSSSSSSPPPPPPPPPPSGFQPPHLSNEVSPALNEELRKIIRQEMAALHSQTHDNSSLPDSVSRITPSTLMSPMFPGAYSSPPPSVTGASTSSRLTSPQSTSPKAPNVSPATTTSSTASPPPPQRATVRFRDRGPAIVHSHTKTEAGPHSPARATAIPETTDTEGPWGVLFDADGYSTQRLGHILRSLASQVIAKIGTTGGITVTPDKMNTLYTKYKVENEDFSLKDAFKPCKKNTFNHIEYLYRDLDCPYHLVQTTPKARPSVPGLTPAGFIKWFTTSMLAYPDQECRRLNRLLADFGPLVIVGADGREERLPKTLPRHVLPASHDKKTRRILDEALMDCLDDHAASSQFASPPSPSSSSSSRPLATPMAPELVNNGRRMSDPDRRHSGPRDRSDRSDRSDPSTRLDTSPDREVPMARISRTQSDNVTTTTATSTRHALPRPPVGRHRPRSPPSSDRYSTITSAPSLFGISSLVPRSRGGGGAGDDAKSVRSWAGRDRESERDRERVGDGDGRPRRRSLVIGGPTWGDFYRNVPTTRVGGSGAEQAPREYHRSR</sequence>
<reference evidence="3 4" key="1">
    <citation type="journal article" date="2018" name="Mol. Ecol.">
        <title>The obligate alkalophilic soda-lake fungus Sodiomyces alkalinus has shifted to a protein diet.</title>
        <authorList>
            <person name="Grum-Grzhimaylo A.A."/>
            <person name="Falkoski D.L."/>
            <person name="van den Heuvel J."/>
            <person name="Valero-Jimenez C.A."/>
            <person name="Min B."/>
            <person name="Choi I.G."/>
            <person name="Lipzen A."/>
            <person name="Daum C.G."/>
            <person name="Aanen D.K."/>
            <person name="Tsang A."/>
            <person name="Henrissat B."/>
            <person name="Bilanenko E.N."/>
            <person name="de Vries R.P."/>
            <person name="van Kan J.A.L."/>
            <person name="Grigoriev I.V."/>
            <person name="Debets A.J.M."/>
        </authorList>
    </citation>
    <scope>NUCLEOTIDE SEQUENCE [LARGE SCALE GENOMIC DNA]</scope>
    <source>
        <strain evidence="3 4">F11</strain>
    </source>
</reference>
<feature type="region of interest" description="Disordered" evidence="1">
    <location>
        <begin position="264"/>
        <end position="288"/>
    </location>
</feature>
<proteinExistence type="predicted"/>
<feature type="region of interest" description="Disordered" evidence="1">
    <location>
        <begin position="471"/>
        <end position="679"/>
    </location>
</feature>
<protein>
    <recommendedName>
        <fullName evidence="2">DUF7514 domain-containing protein</fullName>
    </recommendedName>
</protein>
<dbReference type="STRING" id="1314773.A0A3N2Q956"/>
<feature type="compositionally biased region" description="Basic and acidic residues" evidence="1">
    <location>
        <begin position="504"/>
        <end position="540"/>
    </location>
</feature>
<feature type="compositionally biased region" description="Basic and acidic residues" evidence="1">
    <location>
        <begin position="59"/>
        <end position="80"/>
    </location>
</feature>
<feature type="domain" description="DUF7514" evidence="2">
    <location>
        <begin position="292"/>
        <end position="461"/>
    </location>
</feature>
<dbReference type="AlphaFoldDB" id="A0A3N2Q956"/>
<organism evidence="3 4">
    <name type="scientific">Sodiomyces alkalinus (strain CBS 110278 / VKM F-3762 / F11)</name>
    <name type="common">Alkaliphilic filamentous fungus</name>
    <dbReference type="NCBI Taxonomy" id="1314773"/>
    <lineage>
        <taxon>Eukaryota</taxon>
        <taxon>Fungi</taxon>
        <taxon>Dikarya</taxon>
        <taxon>Ascomycota</taxon>
        <taxon>Pezizomycotina</taxon>
        <taxon>Sordariomycetes</taxon>
        <taxon>Hypocreomycetidae</taxon>
        <taxon>Glomerellales</taxon>
        <taxon>Plectosphaerellaceae</taxon>
        <taxon>Sodiomyces</taxon>
    </lineage>
</organism>
<feature type="compositionally biased region" description="Polar residues" evidence="1">
    <location>
        <begin position="211"/>
        <end position="228"/>
    </location>
</feature>
<dbReference type="OrthoDB" id="5413703at2759"/>
<feature type="compositionally biased region" description="Low complexity" evidence="1">
    <location>
        <begin position="471"/>
        <end position="487"/>
    </location>
</feature>
<dbReference type="InterPro" id="IPR055936">
    <property type="entry name" value="DUF7514"/>
</dbReference>
<feature type="compositionally biased region" description="Polar residues" evidence="1">
    <location>
        <begin position="173"/>
        <end position="195"/>
    </location>
</feature>
<dbReference type="RefSeq" id="XP_028471062.1">
    <property type="nucleotide sequence ID" value="XM_028613282.1"/>
</dbReference>
<feature type="compositionally biased region" description="Low complexity" evidence="1">
    <location>
        <begin position="97"/>
        <end position="107"/>
    </location>
</feature>
<name>A0A3N2Q956_SODAK</name>
<dbReference type="PANTHER" id="PTHR39611:SF2">
    <property type="entry name" value="HYDROXYPROLINE-RICH GLYCOPROTEIN DZ-HRGP"/>
    <property type="match status" value="1"/>
</dbReference>
<dbReference type="PANTHER" id="PTHR39611">
    <property type="entry name" value="HYDROXYPROLINE-RICH GLYCOPROTEIN DZ-HRGP-RELATED"/>
    <property type="match status" value="1"/>
</dbReference>
<accession>A0A3N2Q956</accession>
<keyword evidence="4" id="KW-1185">Reference proteome</keyword>
<dbReference type="Pfam" id="PF24355">
    <property type="entry name" value="DUF7514"/>
    <property type="match status" value="1"/>
</dbReference>
<feature type="compositionally biased region" description="Low complexity" evidence="1">
    <location>
        <begin position="233"/>
        <end position="242"/>
    </location>
</feature>
<feature type="compositionally biased region" description="Basic and acidic residues" evidence="1">
    <location>
        <begin position="610"/>
        <end position="638"/>
    </location>
</feature>
<feature type="region of interest" description="Disordered" evidence="1">
    <location>
        <begin position="23"/>
        <end position="252"/>
    </location>
</feature>
<feature type="compositionally biased region" description="Polar residues" evidence="1">
    <location>
        <begin position="40"/>
        <end position="57"/>
    </location>
</feature>
<evidence type="ECO:0000259" key="2">
    <source>
        <dbReference type="Pfam" id="PF24355"/>
    </source>
</evidence>
<evidence type="ECO:0000256" key="1">
    <source>
        <dbReference type="SAM" id="MobiDB-lite"/>
    </source>
</evidence>